<reference evidence="1 2" key="1">
    <citation type="submission" date="2014-04" db="EMBL/GenBank/DDBJ databases">
        <authorList>
            <consortium name="DOE Joint Genome Institute"/>
            <person name="Kuo A."/>
            <person name="Kohler A."/>
            <person name="Costa M.D."/>
            <person name="Nagy L.G."/>
            <person name="Floudas D."/>
            <person name="Copeland A."/>
            <person name="Barry K.W."/>
            <person name="Cichocki N."/>
            <person name="Veneault-Fourrey C."/>
            <person name="LaButti K."/>
            <person name="Lindquist E.A."/>
            <person name="Lipzen A."/>
            <person name="Lundell T."/>
            <person name="Morin E."/>
            <person name="Murat C."/>
            <person name="Sun H."/>
            <person name="Tunlid A."/>
            <person name="Henrissat B."/>
            <person name="Grigoriev I.V."/>
            <person name="Hibbett D.S."/>
            <person name="Martin F."/>
            <person name="Nordberg H.P."/>
            <person name="Cantor M.N."/>
            <person name="Hua S.X."/>
        </authorList>
    </citation>
    <scope>NUCLEOTIDE SEQUENCE [LARGE SCALE GENOMIC DNA]</scope>
    <source>
        <strain evidence="1 2">441</strain>
    </source>
</reference>
<dbReference type="PANTHER" id="PTHR11909">
    <property type="entry name" value="CASEIN KINASE-RELATED"/>
    <property type="match status" value="1"/>
</dbReference>
<gene>
    <name evidence="1" type="ORF">PISMIDRAFT_104412</name>
</gene>
<accession>A0A0C9ZFC9</accession>
<dbReference type="InterPro" id="IPR011009">
    <property type="entry name" value="Kinase-like_dom_sf"/>
</dbReference>
<evidence type="ECO:0000313" key="2">
    <source>
        <dbReference type="Proteomes" id="UP000054018"/>
    </source>
</evidence>
<dbReference type="InterPro" id="IPR050235">
    <property type="entry name" value="CK1_Ser-Thr_kinase"/>
</dbReference>
<dbReference type="SUPFAM" id="SSF56112">
    <property type="entry name" value="Protein kinase-like (PK-like)"/>
    <property type="match status" value="1"/>
</dbReference>
<proteinExistence type="predicted"/>
<feature type="non-terminal residue" evidence="1">
    <location>
        <position position="1"/>
    </location>
</feature>
<dbReference type="Proteomes" id="UP000054018">
    <property type="component" value="Unassembled WGS sequence"/>
</dbReference>
<keyword evidence="2" id="KW-1185">Reference proteome</keyword>
<dbReference type="Gene3D" id="1.10.510.10">
    <property type="entry name" value="Transferase(Phosphotransferase) domain 1"/>
    <property type="match status" value="1"/>
</dbReference>
<dbReference type="EMBL" id="KN833754">
    <property type="protein sequence ID" value="KIK21172.1"/>
    <property type="molecule type" value="Genomic_DNA"/>
</dbReference>
<organism evidence="1 2">
    <name type="scientific">Pisolithus microcarpus 441</name>
    <dbReference type="NCBI Taxonomy" id="765257"/>
    <lineage>
        <taxon>Eukaryota</taxon>
        <taxon>Fungi</taxon>
        <taxon>Dikarya</taxon>
        <taxon>Basidiomycota</taxon>
        <taxon>Agaricomycotina</taxon>
        <taxon>Agaricomycetes</taxon>
        <taxon>Agaricomycetidae</taxon>
        <taxon>Boletales</taxon>
        <taxon>Sclerodermatineae</taxon>
        <taxon>Pisolithaceae</taxon>
        <taxon>Pisolithus</taxon>
    </lineage>
</organism>
<dbReference type="OrthoDB" id="1932208at2759"/>
<dbReference type="HOGENOM" id="CLU_019279_2_4_1"/>
<protein>
    <recommendedName>
        <fullName evidence="3">Non-specific serine/threonine protein kinase</fullName>
    </recommendedName>
</protein>
<evidence type="ECO:0008006" key="3">
    <source>
        <dbReference type="Google" id="ProtNLM"/>
    </source>
</evidence>
<sequence length="72" mass="8254">RDDLKSLAYTLIYLLCGSLPWQDHGFTIEEVIQAKVHVSPSSLQNSIPAAFFTFLEYTHSLAFDLQPDYDYI</sequence>
<dbReference type="AlphaFoldDB" id="A0A0C9ZFC9"/>
<dbReference type="STRING" id="765257.A0A0C9ZFC9"/>
<evidence type="ECO:0000313" key="1">
    <source>
        <dbReference type="EMBL" id="KIK21172.1"/>
    </source>
</evidence>
<name>A0A0C9ZFC9_9AGAM</name>
<reference evidence="2" key="2">
    <citation type="submission" date="2015-01" db="EMBL/GenBank/DDBJ databases">
        <title>Evolutionary Origins and Diversification of the Mycorrhizal Mutualists.</title>
        <authorList>
            <consortium name="DOE Joint Genome Institute"/>
            <consortium name="Mycorrhizal Genomics Consortium"/>
            <person name="Kohler A."/>
            <person name="Kuo A."/>
            <person name="Nagy L.G."/>
            <person name="Floudas D."/>
            <person name="Copeland A."/>
            <person name="Barry K.W."/>
            <person name="Cichocki N."/>
            <person name="Veneault-Fourrey C."/>
            <person name="LaButti K."/>
            <person name="Lindquist E.A."/>
            <person name="Lipzen A."/>
            <person name="Lundell T."/>
            <person name="Morin E."/>
            <person name="Murat C."/>
            <person name="Riley R."/>
            <person name="Ohm R."/>
            <person name="Sun H."/>
            <person name="Tunlid A."/>
            <person name="Henrissat B."/>
            <person name="Grigoriev I.V."/>
            <person name="Hibbett D.S."/>
            <person name="Martin F."/>
        </authorList>
    </citation>
    <scope>NUCLEOTIDE SEQUENCE [LARGE SCALE GENOMIC DNA]</scope>
    <source>
        <strain evidence="2">441</strain>
    </source>
</reference>